<dbReference type="SMART" id="SM00825">
    <property type="entry name" value="PKS_KS"/>
    <property type="match status" value="1"/>
</dbReference>
<dbReference type="InterPro" id="IPR014043">
    <property type="entry name" value="Acyl_transferase_dom"/>
</dbReference>
<dbReference type="Gene3D" id="3.40.50.720">
    <property type="entry name" value="NAD(P)-binding Rossmann-like Domain"/>
    <property type="match status" value="1"/>
</dbReference>
<reference evidence="9 10" key="1">
    <citation type="journal article" date="2019" name="ACS Chem. Biol.">
        <title>Identification and Mobilization of a Cryptic Antibiotic Biosynthesis Gene Locus from a Human-Pathogenic Nocardia Isolate.</title>
        <authorList>
            <person name="Herisse M."/>
            <person name="Ishida K."/>
            <person name="Porter J.L."/>
            <person name="Howden B."/>
            <person name="Hertweck C."/>
            <person name="Stinear T.P."/>
            <person name="Pidot S.J."/>
        </authorList>
    </citation>
    <scope>NUCLEOTIDE SEQUENCE [LARGE SCALE GENOMIC DNA]</scope>
    <source>
        <strain evidence="9 10">AUSMDU00012717</strain>
    </source>
</reference>
<feature type="domain" description="Ketosynthase family 3 (KS3)" evidence="7">
    <location>
        <begin position="8"/>
        <end position="413"/>
    </location>
</feature>
<dbReference type="KEGG" id="nah:F5544_44910"/>
<dbReference type="InterPro" id="IPR042104">
    <property type="entry name" value="PKS_dehydratase_sf"/>
</dbReference>
<feature type="region of interest" description="C-terminal hotdog fold" evidence="5">
    <location>
        <begin position="1131"/>
        <end position="1273"/>
    </location>
</feature>
<dbReference type="SMART" id="SM00822">
    <property type="entry name" value="PKS_KR"/>
    <property type="match status" value="1"/>
</dbReference>
<dbReference type="SUPFAM" id="SSF51735">
    <property type="entry name" value="NAD(P)-binding Rossmann-fold domains"/>
    <property type="match status" value="2"/>
</dbReference>
<keyword evidence="3" id="KW-0808">Transferase</keyword>
<dbReference type="Proteomes" id="UP000503540">
    <property type="component" value="Chromosome"/>
</dbReference>
<dbReference type="InterPro" id="IPR016035">
    <property type="entry name" value="Acyl_Trfase/lysoPLipase"/>
</dbReference>
<dbReference type="PROSITE" id="PS52019">
    <property type="entry name" value="PKS_MFAS_DH"/>
    <property type="match status" value="1"/>
</dbReference>
<dbReference type="InterPro" id="IPR049900">
    <property type="entry name" value="PKS_mFAS_DH"/>
</dbReference>
<feature type="compositionally biased region" description="Basic and acidic residues" evidence="6">
    <location>
        <begin position="506"/>
        <end position="520"/>
    </location>
</feature>
<dbReference type="Pfam" id="PF14765">
    <property type="entry name" value="PS-DH"/>
    <property type="match status" value="1"/>
</dbReference>
<dbReference type="InterPro" id="IPR016039">
    <property type="entry name" value="Thiolase-like"/>
</dbReference>
<feature type="domain" description="PKS/mFAS DH" evidence="8">
    <location>
        <begin position="992"/>
        <end position="1273"/>
    </location>
</feature>
<dbReference type="InterPro" id="IPR050091">
    <property type="entry name" value="PKS_NRPS_Biosynth_Enz"/>
</dbReference>
<dbReference type="Pfam" id="PF08659">
    <property type="entry name" value="KR"/>
    <property type="match status" value="1"/>
</dbReference>
<evidence type="ECO:0000313" key="10">
    <source>
        <dbReference type="Proteomes" id="UP000503540"/>
    </source>
</evidence>
<dbReference type="GO" id="GO:0006633">
    <property type="term" value="P:fatty acid biosynthetic process"/>
    <property type="evidence" value="ECO:0007669"/>
    <property type="project" value="InterPro"/>
</dbReference>
<organism evidence="9 10">
    <name type="scientific">Nocardia arthritidis</name>
    <dbReference type="NCBI Taxonomy" id="228602"/>
    <lineage>
        <taxon>Bacteria</taxon>
        <taxon>Bacillati</taxon>
        <taxon>Actinomycetota</taxon>
        <taxon>Actinomycetes</taxon>
        <taxon>Mycobacteriales</taxon>
        <taxon>Nocardiaceae</taxon>
        <taxon>Nocardia</taxon>
    </lineage>
</organism>
<proteinExistence type="predicted"/>
<evidence type="ECO:0000256" key="4">
    <source>
        <dbReference type="ARBA" id="ARBA00023268"/>
    </source>
</evidence>
<dbReference type="SMART" id="SM00827">
    <property type="entry name" value="PKS_AT"/>
    <property type="match status" value="1"/>
</dbReference>
<name>A0A6G9YTX4_9NOCA</name>
<dbReference type="Pfam" id="PF02801">
    <property type="entry name" value="Ketoacyl-synt_C"/>
    <property type="match status" value="1"/>
</dbReference>
<dbReference type="GO" id="GO:0071770">
    <property type="term" value="P:DIM/DIP cell wall layer assembly"/>
    <property type="evidence" value="ECO:0007669"/>
    <property type="project" value="TreeGrafter"/>
</dbReference>
<keyword evidence="10" id="KW-1185">Reference proteome</keyword>
<dbReference type="InterPro" id="IPR020841">
    <property type="entry name" value="PKS_Beta-ketoAc_synthase_dom"/>
</dbReference>
<dbReference type="Pfam" id="PF00698">
    <property type="entry name" value="Acyl_transf_1"/>
    <property type="match status" value="1"/>
</dbReference>
<evidence type="ECO:0000256" key="6">
    <source>
        <dbReference type="SAM" id="MobiDB-lite"/>
    </source>
</evidence>
<dbReference type="SUPFAM" id="SSF53901">
    <property type="entry name" value="Thiolase-like"/>
    <property type="match status" value="1"/>
</dbReference>
<dbReference type="GO" id="GO:0004312">
    <property type="term" value="F:fatty acid synthase activity"/>
    <property type="evidence" value="ECO:0007669"/>
    <property type="project" value="TreeGrafter"/>
</dbReference>
<protein>
    <submittedName>
        <fullName evidence="9">SDR family NAD(P)-dependent oxidoreductase</fullName>
    </submittedName>
</protein>
<dbReference type="InterPro" id="IPR016036">
    <property type="entry name" value="Malonyl_transacylase_ACP-bd"/>
</dbReference>
<feature type="compositionally biased region" description="Polar residues" evidence="6">
    <location>
        <begin position="564"/>
        <end position="576"/>
    </location>
</feature>
<feature type="compositionally biased region" description="Basic and acidic residues" evidence="6">
    <location>
        <begin position="478"/>
        <end position="491"/>
    </location>
</feature>
<feature type="compositionally biased region" description="Low complexity" evidence="6">
    <location>
        <begin position="546"/>
        <end position="557"/>
    </location>
</feature>
<dbReference type="InterPro" id="IPR018201">
    <property type="entry name" value="Ketoacyl_synth_AS"/>
</dbReference>
<feature type="region of interest" description="Disordered" evidence="6">
    <location>
        <begin position="456"/>
        <end position="595"/>
    </location>
</feature>
<evidence type="ECO:0000259" key="7">
    <source>
        <dbReference type="PROSITE" id="PS52004"/>
    </source>
</evidence>
<keyword evidence="4" id="KW-0511">Multifunctional enzyme</keyword>
<dbReference type="CDD" id="cd00833">
    <property type="entry name" value="PKS"/>
    <property type="match status" value="1"/>
</dbReference>
<dbReference type="PANTHER" id="PTHR43775:SF37">
    <property type="entry name" value="SI:DKEY-61P9.11"/>
    <property type="match status" value="1"/>
</dbReference>
<evidence type="ECO:0000256" key="3">
    <source>
        <dbReference type="ARBA" id="ARBA00022679"/>
    </source>
</evidence>
<gene>
    <name evidence="9" type="ORF">F5544_44910</name>
</gene>
<feature type="region of interest" description="N-terminal hotdog fold" evidence="5">
    <location>
        <begin position="992"/>
        <end position="1117"/>
    </location>
</feature>
<dbReference type="PROSITE" id="PS52004">
    <property type="entry name" value="KS3_2"/>
    <property type="match status" value="1"/>
</dbReference>
<dbReference type="InterPro" id="IPR014031">
    <property type="entry name" value="Ketoacyl_synth_C"/>
</dbReference>
<evidence type="ECO:0000256" key="5">
    <source>
        <dbReference type="PROSITE-ProRule" id="PRU01363"/>
    </source>
</evidence>
<sequence>MNAHSASGPPVSIIGIGCRLPGASGVDEFWRLLRTGQDAITDPPPGRLGAGPGGYLRDIEWFDSDWFAISARAAATMDPQQRLALAVSVEALDDSGIGYRTRGSGAAVVFGAGGYEHGSALLGGGGHDAPYAITGSALSIIANRVSYVLDLHGPSFVVDSACSSALAAIDLAVRLLDDPAVPFAIVGGVNLALLPHTANYLAESGFLAPDGRVKPFDADADGYARAEGCAVVVLRRTADALRDGDRIYAEIAGTAVGSDGRTEVLTAPNGSAQRQVIRTAWDRAGLDPGAAGYIECHGIGTQLGDTVEVAALAAALGPHTAPVWIGSVKSNLGHLEAAAGITGLIKAALSIRHGTIVPTINLHSENPALRLAEHGLRVPTEPVDWSGTPLPERFAGVSSFGLGGTNAHAVLRGIAAPPYTRGDEPPYLIPVTGRDIAALRAQADHLADYFSVDRNASQPESDIGTHDDVASGTRVRKRPDEPVSARHDSAHRAVRNRNANTAAPVSDRDSGELVDARRTAADPVESIGARQQMPTDEARAASRSTALPSLLSNPAAAVGDQGFDNPNRTVTHSGEASASAGVADDRATGTGWAEGESLRNTGQLRAAVAAVARLIPETARAAVIARDRADAVERLRVLAQGGSDAGVVGPTTVTRTGGVVFLFSGQGGQHAKMGRALAARYPVFARALTEAVDAVAAAGGPRIWTPRNGFTLERAALGETGSAATELVQPAIFAFQVAMAALLAAWGVRPGAVIGHSLGEVAAAVVGGALTLPDAARVVMWRSRILSQLDGRGAMALLDAPPDEVATLVEPMRTEIGIAAVNGPRSVVVSGTPRYIDTLVRRAERRNIFAQRIAVAFAAHSPQVAPLVPELLGALAGLAPRTPHTTIYSTARDGSSVTTMDAAYWAESATGTVELAAALECVAADGFSTVVEISPHPVLTGAVREYPELRDAAYAACGREDEAAAYLTCLARLHADGRPVEWAAQGPFTGAPPLRNWTERKFPLLTGSAQEPTETRTPTEDLADHMVLGMPTVPAAYWLHRLLELTRTQGWQEAPGWVSSTAVTDFVIHERIDLAELPAVTYRRNGDGSMRAEATGGGALASSRPAGGPTPADIVAWMRSVDGNRARHHRMRPISPGLFYDTLRMRGLAYGPRFRPLRAIAAERDGASGTASALGIFEAAPLHRTATLDGCLQLLAAAASDELPAEAVPLPIAIESGWVSGESDRVLLDAHAFVRERTPDGVIGDVIGTDQHGAPAVALTGVHLRFARTDRAVDPYLTPALVSEVPLYQEVWVPLRGSGTGPAAVPERAVVIGESHAAIRLARELERRVPTERVARDPDAASAAVASVLSGRGISSGIAVVIVWPQRSDDARDDDANRRTVTALTRVLELLQYLQSTDAPASLTVVLPVEALAQRTRAMPVPGALAGLVRALQLESDRPIQLVWTDGHHDSLRSIADSVSAARHFDELRLAEGTAHIRRFTRARPQSIGPVAIDPHGTYVVTGGLGALGALTVRWLLDAGARDVVVLTRTPRPLPEPLEDLEDRLVVVRCDAADRDDLCNALNDIRECGSTVRGVVHAVGAPVSAPFEAITADQLTRVCTPILTAARNLIELTARDPIDFALLHSSAAGAIGAPGQAAYASASAALDALTLAYPNRPVRSIGWGAWESPHPTGDAPQPHRAATRPFDPQRGTELLTQLLRYPGPYLLALDYQPTTDTTPLTRRLSKLLDGEPDSDLADDTDGAPAHSEPALLSIESGGANAAG</sequence>
<dbReference type="InterPro" id="IPR057326">
    <property type="entry name" value="KR_dom"/>
</dbReference>
<dbReference type="InterPro" id="IPR049551">
    <property type="entry name" value="PKS_DH_C"/>
</dbReference>
<dbReference type="PROSITE" id="PS00606">
    <property type="entry name" value="KS3_1"/>
    <property type="match status" value="1"/>
</dbReference>
<dbReference type="SUPFAM" id="SSF52151">
    <property type="entry name" value="FabD/lysophospholipase-like"/>
    <property type="match status" value="1"/>
</dbReference>
<dbReference type="InterPro" id="IPR013968">
    <property type="entry name" value="PKS_KR"/>
</dbReference>
<evidence type="ECO:0000313" key="9">
    <source>
        <dbReference type="EMBL" id="QIS16785.1"/>
    </source>
</evidence>
<dbReference type="GO" id="GO:0004315">
    <property type="term" value="F:3-oxoacyl-[acyl-carrier-protein] synthase activity"/>
    <property type="evidence" value="ECO:0007669"/>
    <property type="project" value="InterPro"/>
</dbReference>
<dbReference type="Pfam" id="PF16197">
    <property type="entry name" value="KAsynt_C_assoc"/>
    <property type="match status" value="1"/>
</dbReference>
<dbReference type="InterPro" id="IPR001227">
    <property type="entry name" value="Ac_transferase_dom_sf"/>
</dbReference>
<feature type="active site" description="Proton acceptor; for dehydratase activity" evidence="5">
    <location>
        <position position="1025"/>
    </location>
</feature>
<dbReference type="Pfam" id="PF00109">
    <property type="entry name" value="ketoacyl-synt"/>
    <property type="match status" value="1"/>
</dbReference>
<dbReference type="GO" id="GO:0005737">
    <property type="term" value="C:cytoplasm"/>
    <property type="evidence" value="ECO:0007669"/>
    <property type="project" value="TreeGrafter"/>
</dbReference>
<evidence type="ECO:0000259" key="8">
    <source>
        <dbReference type="PROSITE" id="PS52019"/>
    </source>
</evidence>
<dbReference type="SUPFAM" id="SSF55048">
    <property type="entry name" value="Probable ACP-binding domain of malonyl-CoA ACP transacylase"/>
    <property type="match status" value="1"/>
</dbReference>
<dbReference type="Gene3D" id="3.40.366.10">
    <property type="entry name" value="Malonyl-Coenzyme A Acyl Carrier Protein, domain 2"/>
    <property type="match status" value="1"/>
</dbReference>
<dbReference type="InterPro" id="IPR036291">
    <property type="entry name" value="NAD(P)-bd_dom_sf"/>
</dbReference>
<dbReference type="InterPro" id="IPR014030">
    <property type="entry name" value="Ketoacyl_synth_N"/>
</dbReference>
<dbReference type="Gene3D" id="3.40.47.10">
    <property type="match status" value="1"/>
</dbReference>
<dbReference type="Gene3D" id="3.30.70.250">
    <property type="entry name" value="Malonyl-CoA ACP transacylase, ACP-binding"/>
    <property type="match status" value="1"/>
</dbReference>
<feature type="region of interest" description="Disordered" evidence="6">
    <location>
        <begin position="1728"/>
        <end position="1763"/>
    </location>
</feature>
<evidence type="ECO:0000256" key="2">
    <source>
        <dbReference type="ARBA" id="ARBA00022553"/>
    </source>
</evidence>
<feature type="region of interest" description="Disordered" evidence="6">
    <location>
        <begin position="1667"/>
        <end position="1687"/>
    </location>
</feature>
<feature type="active site" description="Proton donor; for dehydratase activity" evidence="5">
    <location>
        <position position="1189"/>
    </location>
</feature>
<dbReference type="Gene3D" id="3.10.129.110">
    <property type="entry name" value="Polyketide synthase dehydratase"/>
    <property type="match status" value="1"/>
</dbReference>
<dbReference type="EMBL" id="CP046172">
    <property type="protein sequence ID" value="QIS16785.1"/>
    <property type="molecule type" value="Genomic_DNA"/>
</dbReference>
<dbReference type="InterPro" id="IPR032821">
    <property type="entry name" value="PKS_assoc"/>
</dbReference>
<keyword evidence="1" id="KW-0596">Phosphopantetheine</keyword>
<dbReference type="RefSeq" id="WP_167478796.1">
    <property type="nucleotide sequence ID" value="NZ_CP046172.1"/>
</dbReference>
<feature type="compositionally biased region" description="Acidic residues" evidence="6">
    <location>
        <begin position="1730"/>
        <end position="1741"/>
    </location>
</feature>
<dbReference type="PANTHER" id="PTHR43775">
    <property type="entry name" value="FATTY ACID SYNTHASE"/>
    <property type="match status" value="1"/>
</dbReference>
<accession>A0A6G9YTX4</accession>
<evidence type="ECO:0000256" key="1">
    <source>
        <dbReference type="ARBA" id="ARBA00022450"/>
    </source>
</evidence>
<keyword evidence="2" id="KW-0597">Phosphoprotein</keyword>
<dbReference type="GO" id="GO:0005886">
    <property type="term" value="C:plasma membrane"/>
    <property type="evidence" value="ECO:0007669"/>
    <property type="project" value="TreeGrafter"/>
</dbReference>